<dbReference type="SUPFAM" id="SSF56519">
    <property type="entry name" value="Penicillin binding protein dimerisation domain"/>
    <property type="match status" value="1"/>
</dbReference>
<dbReference type="PROSITE" id="PS51257">
    <property type="entry name" value="PROKAR_LIPOPROTEIN"/>
    <property type="match status" value="1"/>
</dbReference>
<reference evidence="7" key="1">
    <citation type="submission" date="2024-06" db="EMBL/GenBank/DDBJ databases">
        <title>Kribbella sp. strain HUAS MG21 genome sequences.</title>
        <authorList>
            <person name="Mo P."/>
        </authorList>
    </citation>
    <scope>NUCLEOTIDE SEQUENCE</scope>
    <source>
        <strain evidence="7">HUAS MG21</strain>
    </source>
</reference>
<feature type="domain" description="Penicillin-binding protein dimerisation" evidence="5">
    <location>
        <begin position="161"/>
        <end position="317"/>
    </location>
</feature>
<evidence type="ECO:0000256" key="3">
    <source>
        <dbReference type="ARBA" id="ARBA00023136"/>
    </source>
</evidence>
<comment type="similarity">
    <text evidence="2">Belongs to the transpeptidase family.</text>
</comment>
<evidence type="ECO:0000259" key="6">
    <source>
        <dbReference type="Pfam" id="PF05223"/>
    </source>
</evidence>
<accession>A0AAU7TKM9</accession>
<sequence length="634" mass="64752">MKRTTAIVCLSSLLITAGCSDSKSGGGGKSGSDEQQASGAVIKQFADAWVKAWAPNGKPDAAGALTDNPTVFAKRLDDVDSALVASTVTVAPQGDPKCSDENNCTQELAVEAQLRGIGAMKWTSTATAVKTGDTWKIKAAGDTIYPGLGENNYLKRVRTLPARASILDRNGVALTANRPVVIVGVASGTKATAATYAAFTKHLDVDGAKLAARAKAAPAGQFVDAITIRAEEWEKLRPIMGKLPGLLTMGGTQSLPPTSTFARSVIGTMKTATEETLKNAGPTASTQDQVGTTGLQYAFQQQLAGTPGGTVTLRDGKTKLTVETVFNQKGTAGKPVKTTLDTNLQKAAEAALATSKLPASLVAVQASTGQILAAANGPEATNYNRAFQGRYAPGSTFKIVTSAALLGSGETTTTQLPCSNTINVFGKTFKNYDGLAAYGNGTMQKAFNESCNTAFISQHGRLPKDGMTKAAALFGIGRDLDLSISAYGGQVPAPKDDVEEAASMIGQGTVTASPLAVALVAATVDHGTAMKPVLVPGKDAAGPAASPLPPATVAALRTFMRTTVTGGTAKVLAGNGAVAAKTGTAEVVVNGKVATNGWMAGYRGDVAFAVIVEGGESGSKAAGPILKTFLSSFK</sequence>
<name>A0AAU7TKM9_9ACTN</name>
<dbReference type="InterPro" id="IPR007887">
    <property type="entry name" value="MecA_N"/>
</dbReference>
<dbReference type="GO" id="GO:0071555">
    <property type="term" value="P:cell wall organization"/>
    <property type="evidence" value="ECO:0007669"/>
    <property type="project" value="TreeGrafter"/>
</dbReference>
<dbReference type="PANTHER" id="PTHR30627">
    <property type="entry name" value="PEPTIDOGLYCAN D,D-TRANSPEPTIDASE"/>
    <property type="match status" value="1"/>
</dbReference>
<dbReference type="Pfam" id="PF03717">
    <property type="entry name" value="PBP_dimer"/>
    <property type="match status" value="1"/>
</dbReference>
<dbReference type="Pfam" id="PF00905">
    <property type="entry name" value="Transpeptidase"/>
    <property type="match status" value="1"/>
</dbReference>
<dbReference type="RefSeq" id="WP_350280162.1">
    <property type="nucleotide sequence ID" value="NZ_CP158165.1"/>
</dbReference>
<evidence type="ECO:0000256" key="1">
    <source>
        <dbReference type="ARBA" id="ARBA00004370"/>
    </source>
</evidence>
<evidence type="ECO:0000313" key="7">
    <source>
        <dbReference type="EMBL" id="XBV27376.1"/>
    </source>
</evidence>
<dbReference type="SUPFAM" id="SSF56601">
    <property type="entry name" value="beta-lactamase/transpeptidase-like"/>
    <property type="match status" value="1"/>
</dbReference>
<keyword evidence="3" id="KW-0472">Membrane</keyword>
<dbReference type="InterPro" id="IPR012338">
    <property type="entry name" value="Beta-lactam/transpept-like"/>
</dbReference>
<feature type="domain" description="Penicillin-binding protein transpeptidase" evidence="4">
    <location>
        <begin position="360"/>
        <end position="630"/>
    </location>
</feature>
<dbReference type="GO" id="GO:0005886">
    <property type="term" value="C:plasma membrane"/>
    <property type="evidence" value="ECO:0007669"/>
    <property type="project" value="TreeGrafter"/>
</dbReference>
<dbReference type="AlphaFoldDB" id="A0AAU7TKM9"/>
<dbReference type="GO" id="GO:0071972">
    <property type="term" value="F:peptidoglycan L,D-transpeptidase activity"/>
    <property type="evidence" value="ECO:0007669"/>
    <property type="project" value="TreeGrafter"/>
</dbReference>
<feature type="domain" description="NTF2-like N-terminal transpeptidase" evidence="6">
    <location>
        <begin position="45"/>
        <end position="151"/>
    </location>
</feature>
<dbReference type="InterPro" id="IPR005311">
    <property type="entry name" value="PBP_dimer"/>
</dbReference>
<comment type="subcellular location">
    <subcellularLocation>
        <location evidence="1">Membrane</location>
    </subcellularLocation>
</comment>
<dbReference type="GO" id="GO:0046677">
    <property type="term" value="P:response to antibiotic"/>
    <property type="evidence" value="ECO:0007669"/>
    <property type="project" value="InterPro"/>
</dbReference>
<dbReference type="PANTHER" id="PTHR30627:SF24">
    <property type="entry name" value="PENICILLIN-BINDING PROTEIN 4B"/>
    <property type="match status" value="1"/>
</dbReference>
<dbReference type="Gene3D" id="3.90.1310.10">
    <property type="entry name" value="Penicillin-binding protein 2a (Domain 2)"/>
    <property type="match status" value="1"/>
</dbReference>
<proteinExistence type="inferred from homology"/>
<dbReference type="GO" id="GO:0008658">
    <property type="term" value="F:penicillin binding"/>
    <property type="evidence" value="ECO:0007669"/>
    <property type="project" value="InterPro"/>
</dbReference>
<evidence type="ECO:0000256" key="2">
    <source>
        <dbReference type="ARBA" id="ARBA00007171"/>
    </source>
</evidence>
<dbReference type="InterPro" id="IPR001460">
    <property type="entry name" value="PCN-bd_Tpept"/>
</dbReference>
<dbReference type="Pfam" id="PF05223">
    <property type="entry name" value="MecA_N"/>
    <property type="match status" value="1"/>
</dbReference>
<organism evidence="7">
    <name type="scientific">Kribbella sp. HUAS MG21</name>
    <dbReference type="NCBI Taxonomy" id="3160966"/>
    <lineage>
        <taxon>Bacteria</taxon>
        <taxon>Bacillati</taxon>
        <taxon>Actinomycetota</taxon>
        <taxon>Actinomycetes</taxon>
        <taxon>Propionibacteriales</taxon>
        <taxon>Kribbellaceae</taxon>
        <taxon>Kribbella</taxon>
    </lineage>
</organism>
<dbReference type="Gene3D" id="3.40.710.10">
    <property type="entry name" value="DD-peptidase/beta-lactamase superfamily"/>
    <property type="match status" value="1"/>
</dbReference>
<dbReference type="EMBL" id="CP158165">
    <property type="protein sequence ID" value="XBV27376.1"/>
    <property type="molecule type" value="Genomic_DNA"/>
</dbReference>
<protein>
    <submittedName>
        <fullName evidence="7">Penicillin-binding transpeptidase domain-containing protein</fullName>
    </submittedName>
</protein>
<dbReference type="InterPro" id="IPR036138">
    <property type="entry name" value="PBP_dimer_sf"/>
</dbReference>
<dbReference type="InterPro" id="IPR050515">
    <property type="entry name" value="Beta-lactam/transpept"/>
</dbReference>
<evidence type="ECO:0000259" key="5">
    <source>
        <dbReference type="Pfam" id="PF03717"/>
    </source>
</evidence>
<evidence type="ECO:0000259" key="4">
    <source>
        <dbReference type="Pfam" id="PF00905"/>
    </source>
</evidence>
<gene>
    <name evidence="7" type="ORF">ABN611_13305</name>
</gene>